<comment type="caution">
    <text evidence="1">The sequence shown here is derived from an EMBL/GenBank/DDBJ whole genome shotgun (WGS) entry which is preliminary data.</text>
</comment>
<organism evidence="1 2">
    <name type="scientific">Mycobacteroides saopaulense</name>
    <dbReference type="NCBI Taxonomy" id="1578165"/>
    <lineage>
        <taxon>Bacteria</taxon>
        <taxon>Bacillati</taxon>
        <taxon>Actinomycetota</taxon>
        <taxon>Actinomycetes</taxon>
        <taxon>Mycobacteriales</taxon>
        <taxon>Mycobacteriaceae</taxon>
        <taxon>Mycobacteroides</taxon>
    </lineage>
</organism>
<reference evidence="1 2" key="1">
    <citation type="submission" date="2016-12" db="EMBL/GenBank/DDBJ databases">
        <title>The new phylogeny of genus Mycobacterium.</title>
        <authorList>
            <person name="Tortoli E."/>
            <person name="Trovato A."/>
            <person name="Cirillo D.M."/>
        </authorList>
    </citation>
    <scope>NUCLEOTIDE SEQUENCE [LARGE SCALE GENOMIC DNA]</scope>
    <source>
        <strain evidence="1 2">CCUG 66554</strain>
    </source>
</reference>
<dbReference type="EMBL" id="MVII01000035">
    <property type="protein sequence ID" value="ORB50626.1"/>
    <property type="molecule type" value="Genomic_DNA"/>
</dbReference>
<dbReference type="AlphaFoldDB" id="A0A1X0IRD0"/>
<dbReference type="Proteomes" id="UP000192434">
    <property type="component" value="Unassembled WGS sequence"/>
</dbReference>
<accession>A0A1X0IRD0</accession>
<evidence type="ECO:0000313" key="1">
    <source>
        <dbReference type="EMBL" id="ORB50626.1"/>
    </source>
</evidence>
<gene>
    <name evidence="1" type="ORF">BST43_22120</name>
</gene>
<proteinExistence type="predicted"/>
<evidence type="ECO:0000313" key="2">
    <source>
        <dbReference type="Proteomes" id="UP000192434"/>
    </source>
</evidence>
<name>A0A1X0IRD0_9MYCO</name>
<sequence length="62" mass="6855">MVEVVRVTKKISDRGLLRSLVDSDVNTTEISEPVKVPIIVAEGSMDWVKKLDEKGNPTKAEC</sequence>
<protein>
    <submittedName>
        <fullName evidence="1">Uncharacterized protein</fullName>
    </submittedName>
</protein>